<dbReference type="HOGENOM" id="CLU_442323_0_0_1"/>
<feature type="compositionally biased region" description="Polar residues" evidence="1">
    <location>
        <begin position="147"/>
        <end position="160"/>
    </location>
</feature>
<dbReference type="GeneID" id="20206094"/>
<feature type="compositionally biased region" description="Polar residues" evidence="1">
    <location>
        <begin position="235"/>
        <end position="248"/>
    </location>
</feature>
<keyword evidence="4" id="KW-1185">Reference proteome</keyword>
<reference evidence="4" key="1">
    <citation type="submission" date="2012-12" db="EMBL/GenBank/DDBJ databases">
        <authorList>
            <person name="Hellsten U."/>
            <person name="Grimwood J."/>
            <person name="Chapman J.A."/>
            <person name="Shapiro H."/>
            <person name="Aerts A."/>
            <person name="Otillar R.P."/>
            <person name="Terry A.Y."/>
            <person name="Boore J.L."/>
            <person name="Simakov O."/>
            <person name="Marletaz F."/>
            <person name="Cho S.-J."/>
            <person name="Edsinger-Gonzales E."/>
            <person name="Havlak P."/>
            <person name="Kuo D.-H."/>
            <person name="Larsson T."/>
            <person name="Lv J."/>
            <person name="Arendt D."/>
            <person name="Savage R."/>
            <person name="Osoegawa K."/>
            <person name="de Jong P."/>
            <person name="Lindberg D.R."/>
            <person name="Seaver E.C."/>
            <person name="Weisblat D.A."/>
            <person name="Putnam N.H."/>
            <person name="Grigoriev I.V."/>
            <person name="Rokhsar D.S."/>
        </authorList>
    </citation>
    <scope>NUCLEOTIDE SEQUENCE</scope>
</reference>
<dbReference type="RefSeq" id="XP_009023596.1">
    <property type="nucleotide sequence ID" value="XM_009025348.1"/>
</dbReference>
<dbReference type="KEGG" id="hro:HELRODRAFT_177135"/>
<dbReference type="EnsemblMetazoa" id="HelroT177135">
    <property type="protein sequence ID" value="HelroP177135"/>
    <property type="gene ID" value="HelroG177135"/>
</dbReference>
<accession>T1FB95</accession>
<reference evidence="3" key="3">
    <citation type="submission" date="2015-06" db="UniProtKB">
        <authorList>
            <consortium name="EnsemblMetazoa"/>
        </authorList>
    </citation>
    <scope>IDENTIFICATION</scope>
</reference>
<proteinExistence type="predicted"/>
<reference evidence="2 4" key="2">
    <citation type="journal article" date="2013" name="Nature">
        <title>Insights into bilaterian evolution from three spiralian genomes.</title>
        <authorList>
            <person name="Simakov O."/>
            <person name="Marletaz F."/>
            <person name="Cho S.J."/>
            <person name="Edsinger-Gonzales E."/>
            <person name="Havlak P."/>
            <person name="Hellsten U."/>
            <person name="Kuo D.H."/>
            <person name="Larsson T."/>
            <person name="Lv J."/>
            <person name="Arendt D."/>
            <person name="Savage R."/>
            <person name="Osoegawa K."/>
            <person name="de Jong P."/>
            <person name="Grimwood J."/>
            <person name="Chapman J.A."/>
            <person name="Shapiro H."/>
            <person name="Aerts A."/>
            <person name="Otillar R.P."/>
            <person name="Terry A.Y."/>
            <person name="Boore J.L."/>
            <person name="Grigoriev I.V."/>
            <person name="Lindberg D.R."/>
            <person name="Seaver E.C."/>
            <person name="Weisblat D.A."/>
            <person name="Putnam N.H."/>
            <person name="Rokhsar D.S."/>
        </authorList>
    </citation>
    <scope>NUCLEOTIDE SEQUENCE</scope>
</reference>
<feature type="region of interest" description="Disordered" evidence="1">
    <location>
        <begin position="272"/>
        <end position="315"/>
    </location>
</feature>
<organism evidence="3 4">
    <name type="scientific">Helobdella robusta</name>
    <name type="common">Californian leech</name>
    <dbReference type="NCBI Taxonomy" id="6412"/>
    <lineage>
        <taxon>Eukaryota</taxon>
        <taxon>Metazoa</taxon>
        <taxon>Spiralia</taxon>
        <taxon>Lophotrochozoa</taxon>
        <taxon>Annelida</taxon>
        <taxon>Clitellata</taxon>
        <taxon>Hirudinea</taxon>
        <taxon>Rhynchobdellida</taxon>
        <taxon>Glossiphoniidae</taxon>
        <taxon>Helobdella</taxon>
    </lineage>
</organism>
<feature type="region of interest" description="Disordered" evidence="1">
    <location>
        <begin position="193"/>
        <end position="254"/>
    </location>
</feature>
<feature type="compositionally biased region" description="Polar residues" evidence="1">
    <location>
        <begin position="68"/>
        <end position="89"/>
    </location>
</feature>
<dbReference type="EMBL" id="AMQM01005943">
    <property type="status" value="NOT_ANNOTATED_CDS"/>
    <property type="molecule type" value="Genomic_DNA"/>
</dbReference>
<evidence type="ECO:0000256" key="1">
    <source>
        <dbReference type="SAM" id="MobiDB-lite"/>
    </source>
</evidence>
<dbReference type="EMBL" id="KB097182">
    <property type="protein sequence ID" value="ESN98254.1"/>
    <property type="molecule type" value="Genomic_DNA"/>
</dbReference>
<name>T1FB95_HELRO</name>
<feature type="region of interest" description="Disordered" evidence="1">
    <location>
        <begin position="142"/>
        <end position="168"/>
    </location>
</feature>
<protein>
    <submittedName>
        <fullName evidence="2 3">Uncharacterized protein</fullName>
    </submittedName>
</protein>
<evidence type="ECO:0000313" key="2">
    <source>
        <dbReference type="EMBL" id="ESN98254.1"/>
    </source>
</evidence>
<dbReference type="CTD" id="20206094"/>
<evidence type="ECO:0000313" key="4">
    <source>
        <dbReference type="Proteomes" id="UP000015101"/>
    </source>
</evidence>
<dbReference type="AlphaFoldDB" id="T1FB95"/>
<dbReference type="InParanoid" id="T1FB95"/>
<feature type="region of interest" description="Disordered" evidence="1">
    <location>
        <begin position="68"/>
        <end position="130"/>
    </location>
</feature>
<gene>
    <name evidence="3" type="primary">20206094</name>
    <name evidence="2" type="ORF">HELRODRAFT_177135</name>
</gene>
<feature type="compositionally biased region" description="Polar residues" evidence="1">
    <location>
        <begin position="285"/>
        <end position="307"/>
    </location>
</feature>
<dbReference type="Proteomes" id="UP000015101">
    <property type="component" value="Unassembled WGS sequence"/>
</dbReference>
<feature type="region of interest" description="Disordered" evidence="1">
    <location>
        <begin position="1"/>
        <end position="22"/>
    </location>
</feature>
<evidence type="ECO:0000313" key="3">
    <source>
        <dbReference type="EnsemblMetazoa" id="HelroP177135"/>
    </source>
</evidence>
<sequence>MMRRLSDSSSSDEDDDYAVNGPFSIPARQLIKLPPPSTEVHRHHPISNILLSNASKAAVEPSSDCNINFQETQSSKNNVSNKVTAQPVSQRHIADNKTIPAATTSSVPPAPTTKLKKKPPSPESLSKITGISVVQTPKIKILKKQQDSSASAKNNQLQEPTSKKFCSEKRAEDLERKYLNSCLQQETPVHITTRNPYDLDEPEEYGVPTSSTDKTSPFGDDLYTPLQRPERPSSHLATSQSSPPSSNPAVPYKQSLAKSVADQWIATLARPNGTSENYKGRSEYDNPNFNPSNYSRGSSNNSWTDNSSRYDRHDKRDWYNNNRRYQNNAYKNRNGYSGPSDCCSAYVQTERESKLDVYTQTTNDLSSQISTDSINRKRKFSLFGNGDVDESEEEEEDGSNNLLASSEVYRSEAADLTSILDSISDPLNSTVILIKIGLLKAQELSAMANENAGGKILTKKYLDTLDFCRQTSKFLFCDLNGDSVSRDILKCIHLKLISYISYNFYLIQKKNTTDAKVVVDHYVPIMLASSKKNKGSCTVPSKLTVALQEYVNGIDRLTKSLSYNEQFDKVIKGNQAVAEFLAPLGFKYLRSDSTVFKLVDKITSALQSFNSTFGFSMP</sequence>